<accession>A0A4V3C8S5</accession>
<dbReference type="GO" id="GO:0000271">
    <property type="term" value="P:polysaccharide biosynthetic process"/>
    <property type="evidence" value="ECO:0007669"/>
    <property type="project" value="TreeGrafter"/>
</dbReference>
<comment type="caution">
    <text evidence="3">The sequence shown here is derived from an EMBL/GenBank/DDBJ whole genome shotgun (WGS) entry which is preliminary data.</text>
</comment>
<evidence type="ECO:0000313" key="4">
    <source>
        <dbReference type="Proteomes" id="UP000294901"/>
    </source>
</evidence>
<proteinExistence type="predicted"/>
<dbReference type="Proteomes" id="UP000294901">
    <property type="component" value="Unassembled WGS sequence"/>
</dbReference>
<feature type="transmembrane region" description="Helical" evidence="1">
    <location>
        <begin position="280"/>
        <end position="301"/>
    </location>
</feature>
<feature type="transmembrane region" description="Helical" evidence="1">
    <location>
        <begin position="197"/>
        <end position="216"/>
    </location>
</feature>
<feature type="transmembrane region" description="Helical" evidence="1">
    <location>
        <begin position="176"/>
        <end position="192"/>
    </location>
</feature>
<feature type="transmembrane region" description="Helical" evidence="1">
    <location>
        <begin position="12"/>
        <end position="31"/>
    </location>
</feature>
<feature type="transmembrane region" description="Helical" evidence="1">
    <location>
        <begin position="248"/>
        <end position="268"/>
    </location>
</feature>
<protein>
    <submittedName>
        <fullName evidence="3">Peptidoglycan/LPS O-acetylase OafA/YrhL</fullName>
    </submittedName>
</protein>
<keyword evidence="1" id="KW-0472">Membrane</keyword>
<feature type="transmembrane region" description="Helical" evidence="1">
    <location>
        <begin position="339"/>
        <end position="359"/>
    </location>
</feature>
<keyword evidence="1" id="KW-1133">Transmembrane helix</keyword>
<dbReference type="OrthoDB" id="9807745at2"/>
<dbReference type="InterPro" id="IPR050879">
    <property type="entry name" value="Acyltransferase_3"/>
</dbReference>
<gene>
    <name evidence="3" type="ORF">C8E87_6423</name>
</gene>
<sequence length="389" mass="41832">MPSTPRMAWLDGLRAVAVLLVLYAHLSRYVLTDVRAVSSEWLHAGQAGVMLFFLVSGYIIPASLERHGNLRRFWIGRAGRLLPLYAAVTVAVVALGLYRPSDPATAAVAHATMLPFLLGEPQATPVFWTLAFEMVFYLLVTALFAVRLHRADAVTAALLAVAGVLSAPLALQALPAPYAVLVLIAGLAAVLSGRRRVVIAGAVVLGVLALALTVTGAAPSHAWDGLLILAVMFTGTTIYRADAGQTGWWPVAVVAPVVAAALVLNWFAELVSLDALTPRYMARSLITLLVFAGAFAVGMLTRRWRTPAWLATIGVISYSVYLTHYVLLLVMRPLLGHDAVAVAYVAVVLIVSKVTHRYLELPGQRWARAMSDVWDQGPRVSRTHAPVRG</sequence>
<dbReference type="GO" id="GO:0016747">
    <property type="term" value="F:acyltransferase activity, transferring groups other than amino-acyl groups"/>
    <property type="evidence" value="ECO:0007669"/>
    <property type="project" value="InterPro"/>
</dbReference>
<dbReference type="AlphaFoldDB" id="A0A4V3C8S5"/>
<keyword evidence="4" id="KW-1185">Reference proteome</keyword>
<feature type="transmembrane region" description="Helical" evidence="1">
    <location>
        <begin position="43"/>
        <end position="60"/>
    </location>
</feature>
<dbReference type="InterPro" id="IPR002656">
    <property type="entry name" value="Acyl_transf_3_dom"/>
</dbReference>
<evidence type="ECO:0000313" key="3">
    <source>
        <dbReference type="EMBL" id="TDO42648.1"/>
    </source>
</evidence>
<reference evidence="3 4" key="1">
    <citation type="submission" date="2019-03" db="EMBL/GenBank/DDBJ databases">
        <title>Sequencing the genomes of 1000 actinobacteria strains.</title>
        <authorList>
            <person name="Klenk H.-P."/>
        </authorList>
    </citation>
    <scope>NUCLEOTIDE SEQUENCE [LARGE SCALE GENOMIC DNA]</scope>
    <source>
        <strain evidence="3 4">DSM 43805</strain>
    </source>
</reference>
<feature type="transmembrane region" description="Helical" evidence="1">
    <location>
        <begin position="126"/>
        <end position="146"/>
    </location>
</feature>
<feature type="transmembrane region" description="Helical" evidence="1">
    <location>
        <begin position="222"/>
        <end position="241"/>
    </location>
</feature>
<dbReference type="PANTHER" id="PTHR23028">
    <property type="entry name" value="ACETYLTRANSFERASE"/>
    <property type="match status" value="1"/>
</dbReference>
<dbReference type="PANTHER" id="PTHR23028:SF53">
    <property type="entry name" value="ACYL_TRANSF_3 DOMAIN-CONTAINING PROTEIN"/>
    <property type="match status" value="1"/>
</dbReference>
<evidence type="ECO:0000259" key="2">
    <source>
        <dbReference type="Pfam" id="PF01757"/>
    </source>
</evidence>
<feature type="transmembrane region" description="Helical" evidence="1">
    <location>
        <begin position="81"/>
        <end position="98"/>
    </location>
</feature>
<feature type="transmembrane region" description="Helical" evidence="1">
    <location>
        <begin position="153"/>
        <end position="170"/>
    </location>
</feature>
<keyword evidence="1" id="KW-0812">Transmembrane</keyword>
<feature type="transmembrane region" description="Helical" evidence="1">
    <location>
        <begin position="308"/>
        <end position="327"/>
    </location>
</feature>
<dbReference type="Pfam" id="PF01757">
    <property type="entry name" value="Acyl_transf_3"/>
    <property type="match status" value="1"/>
</dbReference>
<evidence type="ECO:0000256" key="1">
    <source>
        <dbReference type="SAM" id="Phobius"/>
    </source>
</evidence>
<organism evidence="3 4">
    <name type="scientific">Paractinoplanes brasiliensis</name>
    <dbReference type="NCBI Taxonomy" id="52695"/>
    <lineage>
        <taxon>Bacteria</taxon>
        <taxon>Bacillati</taxon>
        <taxon>Actinomycetota</taxon>
        <taxon>Actinomycetes</taxon>
        <taxon>Micromonosporales</taxon>
        <taxon>Micromonosporaceae</taxon>
        <taxon>Paractinoplanes</taxon>
    </lineage>
</organism>
<dbReference type="EMBL" id="SNWR01000001">
    <property type="protein sequence ID" value="TDO42648.1"/>
    <property type="molecule type" value="Genomic_DNA"/>
</dbReference>
<dbReference type="RefSeq" id="WP_133876508.1">
    <property type="nucleotide sequence ID" value="NZ_BOMD01000085.1"/>
</dbReference>
<feature type="domain" description="Acyltransferase 3" evidence="2">
    <location>
        <begin position="8"/>
        <end position="352"/>
    </location>
</feature>
<dbReference type="GO" id="GO:0016020">
    <property type="term" value="C:membrane"/>
    <property type="evidence" value="ECO:0007669"/>
    <property type="project" value="TreeGrafter"/>
</dbReference>
<name>A0A4V3C8S5_9ACTN</name>